<feature type="region of interest" description="Disordered" evidence="1">
    <location>
        <begin position="388"/>
        <end position="412"/>
    </location>
</feature>
<dbReference type="STRING" id="336722.F9XL69"/>
<evidence type="ECO:0000313" key="4">
    <source>
        <dbReference type="Proteomes" id="UP000008062"/>
    </source>
</evidence>
<dbReference type="EMBL" id="CM001205">
    <property type="protein sequence ID" value="EGP84086.1"/>
    <property type="molecule type" value="Genomic_DNA"/>
</dbReference>
<name>F9XL69_ZYMTI</name>
<feature type="region of interest" description="Disordered" evidence="1">
    <location>
        <begin position="505"/>
        <end position="590"/>
    </location>
</feature>
<feature type="compositionally biased region" description="Low complexity" evidence="1">
    <location>
        <begin position="533"/>
        <end position="544"/>
    </location>
</feature>
<keyword evidence="2" id="KW-0812">Transmembrane</keyword>
<reference evidence="3 4" key="1">
    <citation type="journal article" date="2011" name="PLoS Genet.">
        <title>Finished genome of the fungal wheat pathogen Mycosphaerella graminicola reveals dispensome structure, chromosome plasticity, and stealth pathogenesis.</title>
        <authorList>
            <person name="Goodwin S.B."/>
            <person name="Ben M'barek S."/>
            <person name="Dhillon B."/>
            <person name="Wittenberg A.H.J."/>
            <person name="Crane C.F."/>
            <person name="Hane J.K."/>
            <person name="Foster A.J."/>
            <person name="Van der Lee T.A.J."/>
            <person name="Grimwood J."/>
            <person name="Aerts A."/>
            <person name="Antoniw J."/>
            <person name="Bailey A."/>
            <person name="Bluhm B."/>
            <person name="Bowler J."/>
            <person name="Bristow J."/>
            <person name="van der Burgt A."/>
            <person name="Canto-Canche B."/>
            <person name="Churchill A.C.L."/>
            <person name="Conde-Ferraez L."/>
            <person name="Cools H.J."/>
            <person name="Coutinho P.M."/>
            <person name="Csukai M."/>
            <person name="Dehal P."/>
            <person name="De Wit P."/>
            <person name="Donzelli B."/>
            <person name="van de Geest H.C."/>
            <person name="van Ham R.C.H.J."/>
            <person name="Hammond-Kosack K.E."/>
            <person name="Henrissat B."/>
            <person name="Kilian A."/>
            <person name="Kobayashi A.K."/>
            <person name="Koopmann E."/>
            <person name="Kourmpetis Y."/>
            <person name="Kuzniar A."/>
            <person name="Lindquist E."/>
            <person name="Lombard V."/>
            <person name="Maliepaard C."/>
            <person name="Martins N."/>
            <person name="Mehrabi R."/>
            <person name="Nap J.P.H."/>
            <person name="Ponomarenko A."/>
            <person name="Rudd J.J."/>
            <person name="Salamov A."/>
            <person name="Schmutz J."/>
            <person name="Schouten H.J."/>
            <person name="Shapiro H."/>
            <person name="Stergiopoulos I."/>
            <person name="Torriani S.F.F."/>
            <person name="Tu H."/>
            <person name="de Vries R.P."/>
            <person name="Waalwijk C."/>
            <person name="Ware S.B."/>
            <person name="Wiebenga A."/>
            <person name="Zwiers L.-H."/>
            <person name="Oliver R.P."/>
            <person name="Grigoriev I.V."/>
            <person name="Kema G.H.J."/>
        </authorList>
    </citation>
    <scope>NUCLEOTIDE SEQUENCE [LARGE SCALE GENOMIC DNA]</scope>
    <source>
        <strain evidence="4">CBS 115943 / IPO323</strain>
    </source>
</reference>
<feature type="compositionally biased region" description="Basic and acidic residues" evidence="1">
    <location>
        <begin position="572"/>
        <end position="581"/>
    </location>
</feature>
<keyword evidence="4" id="KW-1185">Reference proteome</keyword>
<dbReference type="AlphaFoldDB" id="F9XL69"/>
<dbReference type="Proteomes" id="UP000008062">
    <property type="component" value="Chromosome 10"/>
</dbReference>
<dbReference type="KEGG" id="ztr:MYCGRDRAFT_111058"/>
<sequence length="1028" mass="114194">MGGSGQPYLYEAASARNSAAFPFNDFNPRAATQAHYQAQADRAERHKYRQSQQGQPLIKQINFNAHPDSYLPVQVQPKEHVDISPNTKRNVVWTRWSQLALRVVQEIGALGILPAWDALVTIYAIYHLARPAKGRTPGTSASYHFFALFMDTGLVPFFVLIALFTRQNWTPNPDLELRWTSFFKTEKATEMMIHVLFYGSIGMGGLHLLSMGIDIYLIAMFRKIGNMPPDMNPLEDNLTGSLRQSSRHKYKNSEATFSSLSTDDLDEKKPGYLSGSTLSLDKGPQARVIPFGHSRMDSNDEFSPHNPNSARLSRQQYEDFSLYQGPQSARDSRHDIGSVPSPTLARSSSPYQLRDTPNRHTTAPTNANVKSQQREGLLNDNWYAQEEQMDSDLGTPRSRRGPDPSQYPEPTLPNVEIFQPLQLKPLTGNPLTPPLEEEFAEAYRDVPGAYDTMEKGVARTMTVASNTTNASSVYSESAPALSMIGRPAIETPKSKHYGDLASATRGVRGAAPAPQINLRPARERPPQMDTYGVPTPVSSRTPSPQKNSPRVVSRTGADITDGHVQPAGKGYGMRDRRDHPGDTTPPKVRASRTVAIATHREAFQRAVVQHGGSERGLVWAVSTPPGGEVKMPEMQQQQQRSNFLLAAATTNNAAAHAPTSSDEPESIPPWVHINEQDEQAPFLSPAPVVPNSRHYKPPQGNYKPGRKLDQFRNAEPGLLSTRIDQHQQRWIPFMQSSPMPHEHRDIRIIRSPQWMEENVPISSRKWEPEDEISPETNRRLGGLKGFMFRGKWLISPERQEKTVKLYWRLLLKNAFVPLVFRITVLAFSCAALGVAGTILHAVNKVNGDNDINNQCAPRASTYMGIIVSAIAVPYVGYVTWDEYLSKPLGLRSVAAKTALLLCDLYFIVFSASNLSLAFSALEDDSWACFDANYQTVGDVQIQVPRTCPNNSKRSIHRFAHPLPTILLTFSNSTLLSLPSFLCPFGPPVLAFAIAFLNRSRSSIFACRSFSAASLAILHSSICAFRCCA</sequence>
<dbReference type="PANTHER" id="PTHR36819">
    <property type="entry name" value="REGULATOR OF PHOSPHOLIPASE D SRF1"/>
    <property type="match status" value="1"/>
</dbReference>
<dbReference type="InterPro" id="IPR037737">
    <property type="entry name" value="Srf1"/>
</dbReference>
<dbReference type="InParanoid" id="F9XL69"/>
<evidence type="ECO:0000256" key="1">
    <source>
        <dbReference type="SAM" id="MobiDB-lite"/>
    </source>
</evidence>
<feature type="region of interest" description="Disordered" evidence="1">
    <location>
        <begin position="284"/>
        <end position="310"/>
    </location>
</feature>
<feature type="transmembrane region" description="Helical" evidence="2">
    <location>
        <begin position="898"/>
        <end position="921"/>
    </location>
</feature>
<dbReference type="OrthoDB" id="5404940at2759"/>
<dbReference type="PANTHER" id="PTHR36819:SF1">
    <property type="entry name" value="REGULATOR OF PHOSPHOLIPASE D SRF1"/>
    <property type="match status" value="1"/>
</dbReference>
<keyword evidence="2" id="KW-0472">Membrane</keyword>
<feature type="region of interest" description="Disordered" evidence="1">
    <location>
        <begin position="235"/>
        <end position="254"/>
    </location>
</feature>
<dbReference type="HOGENOM" id="CLU_294772_0_0_1"/>
<protein>
    <submittedName>
        <fullName evidence="3">Uncharacterized protein</fullName>
    </submittedName>
</protein>
<gene>
    <name evidence="3" type="ORF">MYCGRDRAFT_111058</name>
</gene>
<feature type="compositionally biased region" description="Polar residues" evidence="1">
    <location>
        <begin position="359"/>
        <end position="371"/>
    </location>
</feature>
<feature type="region of interest" description="Disordered" evidence="1">
    <location>
        <begin position="324"/>
        <end position="373"/>
    </location>
</feature>
<feature type="transmembrane region" description="Helical" evidence="2">
    <location>
        <begin position="107"/>
        <end position="129"/>
    </location>
</feature>
<proteinExistence type="predicted"/>
<feature type="transmembrane region" description="Helical" evidence="2">
    <location>
        <begin position="977"/>
        <end position="997"/>
    </location>
</feature>
<feature type="transmembrane region" description="Helical" evidence="2">
    <location>
        <begin position="141"/>
        <end position="164"/>
    </location>
</feature>
<evidence type="ECO:0000256" key="2">
    <source>
        <dbReference type="SAM" id="Phobius"/>
    </source>
</evidence>
<dbReference type="GO" id="GO:0071944">
    <property type="term" value="C:cell periphery"/>
    <property type="evidence" value="ECO:0007669"/>
    <property type="project" value="TreeGrafter"/>
</dbReference>
<evidence type="ECO:0000313" key="3">
    <source>
        <dbReference type="EMBL" id="EGP84086.1"/>
    </source>
</evidence>
<dbReference type="eggNOG" id="ENOG502S9P8">
    <property type="taxonomic scope" value="Eukaryota"/>
</dbReference>
<keyword evidence="2" id="KW-1133">Transmembrane helix</keyword>
<dbReference type="GeneID" id="13398582"/>
<accession>F9XL69</accession>
<feature type="transmembrane region" description="Helical" evidence="2">
    <location>
        <begin position="859"/>
        <end position="877"/>
    </location>
</feature>
<organism evidence="3 4">
    <name type="scientific">Zymoseptoria tritici (strain CBS 115943 / IPO323)</name>
    <name type="common">Speckled leaf blotch fungus</name>
    <name type="synonym">Septoria tritici</name>
    <dbReference type="NCBI Taxonomy" id="336722"/>
    <lineage>
        <taxon>Eukaryota</taxon>
        <taxon>Fungi</taxon>
        <taxon>Dikarya</taxon>
        <taxon>Ascomycota</taxon>
        <taxon>Pezizomycotina</taxon>
        <taxon>Dothideomycetes</taxon>
        <taxon>Dothideomycetidae</taxon>
        <taxon>Mycosphaerellales</taxon>
        <taxon>Mycosphaerellaceae</taxon>
        <taxon>Zymoseptoria</taxon>
    </lineage>
</organism>
<dbReference type="GO" id="GO:0000324">
    <property type="term" value="C:fungal-type vacuole"/>
    <property type="evidence" value="ECO:0007669"/>
    <property type="project" value="TreeGrafter"/>
</dbReference>
<feature type="transmembrane region" description="Helical" evidence="2">
    <location>
        <begin position="818"/>
        <end position="839"/>
    </location>
</feature>
<feature type="compositionally biased region" description="Polar residues" evidence="1">
    <location>
        <begin position="340"/>
        <end position="351"/>
    </location>
</feature>
<dbReference type="OMA" id="WPAVIFE"/>
<feature type="transmembrane region" description="Helical" evidence="2">
    <location>
        <begin position="195"/>
        <end position="219"/>
    </location>
</feature>
<dbReference type="RefSeq" id="XP_003849110.1">
    <property type="nucleotide sequence ID" value="XM_003849062.1"/>
</dbReference>